<keyword evidence="2" id="KW-1185">Reference proteome</keyword>
<name>A0ACC5QZE4_9HYPH</name>
<proteinExistence type="predicted"/>
<sequence>MNYKPLILAATIAASLGLATAGTAEAHDHGGGRFFIAGHHHGGWGGHHWHDHGWGGFGITPSYGFYGPDYYGYYDDPYDAPYAYWRFAHHRHDHWRFHHRAYY</sequence>
<reference evidence="1" key="1">
    <citation type="submission" date="2021-01" db="EMBL/GenBank/DDBJ databases">
        <authorList>
            <person name="Sun Q."/>
        </authorList>
    </citation>
    <scope>NUCLEOTIDE SEQUENCE</scope>
    <source>
        <strain evidence="1">YIM B02566</strain>
    </source>
</reference>
<protein>
    <submittedName>
        <fullName evidence="1">Uncharacterized protein</fullName>
    </submittedName>
</protein>
<dbReference type="Proteomes" id="UP000616151">
    <property type="component" value="Unassembled WGS sequence"/>
</dbReference>
<comment type="caution">
    <text evidence="1">The sequence shown here is derived from an EMBL/GenBank/DDBJ whole genome shotgun (WGS) entry which is preliminary data.</text>
</comment>
<evidence type="ECO:0000313" key="1">
    <source>
        <dbReference type="EMBL" id="MBK1865767.1"/>
    </source>
</evidence>
<organism evidence="1 2">
    <name type="scientific">Taklimakanibacter albus</name>
    <dbReference type="NCBI Taxonomy" id="2800327"/>
    <lineage>
        <taxon>Bacteria</taxon>
        <taxon>Pseudomonadati</taxon>
        <taxon>Pseudomonadota</taxon>
        <taxon>Alphaproteobacteria</taxon>
        <taxon>Hyphomicrobiales</taxon>
        <taxon>Aestuariivirgaceae</taxon>
        <taxon>Taklimakanibacter</taxon>
    </lineage>
</organism>
<dbReference type="EMBL" id="JAENHL010000006">
    <property type="protein sequence ID" value="MBK1865767.1"/>
    <property type="molecule type" value="Genomic_DNA"/>
</dbReference>
<gene>
    <name evidence="1" type="ORF">JHL16_05340</name>
</gene>
<accession>A0ACC5QZE4</accession>
<evidence type="ECO:0000313" key="2">
    <source>
        <dbReference type="Proteomes" id="UP000616151"/>
    </source>
</evidence>